<proteinExistence type="predicted"/>
<dbReference type="EMBL" id="QQXK01000015">
    <property type="protein sequence ID" value="RII42162.1"/>
    <property type="molecule type" value="Genomic_DNA"/>
</dbReference>
<evidence type="ECO:0000313" key="2">
    <source>
        <dbReference type="Proteomes" id="UP000265419"/>
    </source>
</evidence>
<organism evidence="1 2">
    <name type="scientific">Galactobacter valiniphilus</name>
    <dbReference type="NCBI Taxonomy" id="2676122"/>
    <lineage>
        <taxon>Bacteria</taxon>
        <taxon>Bacillati</taxon>
        <taxon>Actinomycetota</taxon>
        <taxon>Actinomycetes</taxon>
        <taxon>Micrococcales</taxon>
        <taxon>Micrococcaceae</taxon>
        <taxon>Galactobacter</taxon>
    </lineage>
</organism>
<protein>
    <submittedName>
        <fullName evidence="1">Uncharacterized protein</fullName>
    </submittedName>
</protein>
<reference evidence="1 2" key="1">
    <citation type="submission" date="2018-07" db="EMBL/GenBank/DDBJ databases">
        <title>Arthrobacter sp. nov., isolated from raw cow's milk with high bacterial count.</title>
        <authorList>
            <person name="Hahne J."/>
            <person name="Isele D."/>
            <person name="Lipski A."/>
        </authorList>
    </citation>
    <scope>NUCLEOTIDE SEQUENCE [LARGE SCALE GENOMIC DNA]</scope>
    <source>
        <strain evidence="1 2">JZ R-35</strain>
    </source>
</reference>
<dbReference type="Pfam" id="PF18963">
    <property type="entry name" value="DUF5703"/>
    <property type="match status" value="1"/>
</dbReference>
<accession>A0A399JDQ1</accession>
<gene>
    <name evidence="1" type="ORF">DWB68_08835</name>
</gene>
<dbReference type="RefSeq" id="WP_119424770.1">
    <property type="nucleotide sequence ID" value="NZ_QQXK01000015.1"/>
</dbReference>
<dbReference type="InterPro" id="IPR043758">
    <property type="entry name" value="DUF5703"/>
</dbReference>
<name>A0A399JDQ1_9MICC</name>
<keyword evidence="2" id="KW-1185">Reference proteome</keyword>
<dbReference type="AlphaFoldDB" id="A0A399JDQ1"/>
<dbReference type="Proteomes" id="UP000265419">
    <property type="component" value="Unassembled WGS sequence"/>
</dbReference>
<sequence length="80" mass="9147">MLQRLEGADPARAHGESSYEYLVISLSPGESLSDARSALREHSELGRWELARTLIYQGGARRYWMRRRVMRVESSLGPAR</sequence>
<evidence type="ECO:0000313" key="1">
    <source>
        <dbReference type="EMBL" id="RII42162.1"/>
    </source>
</evidence>
<comment type="caution">
    <text evidence="1">The sequence shown here is derived from an EMBL/GenBank/DDBJ whole genome shotgun (WGS) entry which is preliminary data.</text>
</comment>